<dbReference type="EMBL" id="FORI01000007">
    <property type="protein sequence ID" value="SFI87972.1"/>
    <property type="molecule type" value="Genomic_DNA"/>
</dbReference>
<protein>
    <submittedName>
        <fullName evidence="1">Uncharacterized protein</fullName>
    </submittedName>
</protein>
<accession>A0A1I3LTB8</accession>
<dbReference type="RefSeq" id="WP_074932449.1">
    <property type="nucleotide sequence ID" value="NZ_FORI01000007.1"/>
</dbReference>
<evidence type="ECO:0000313" key="1">
    <source>
        <dbReference type="EMBL" id="SFI87972.1"/>
    </source>
</evidence>
<dbReference type="OrthoDB" id="364347at2"/>
<dbReference type="Proteomes" id="UP000182737">
    <property type="component" value="Unassembled WGS sequence"/>
</dbReference>
<organism evidence="1 2">
    <name type="scientific">Treponema bryantii</name>
    <dbReference type="NCBI Taxonomy" id="163"/>
    <lineage>
        <taxon>Bacteria</taxon>
        <taxon>Pseudomonadati</taxon>
        <taxon>Spirochaetota</taxon>
        <taxon>Spirochaetia</taxon>
        <taxon>Spirochaetales</taxon>
        <taxon>Treponemataceae</taxon>
        <taxon>Treponema</taxon>
    </lineage>
</organism>
<sequence length="398" mass="46551">MSYKTICETDADFLLYFKYLENDGFVFTYVKKENNIFKSFVNCNGKIFGPFDRVTGPYGYSPSKGEWTAYKDDLILEYSDNGNECKTTSTNGISVASKTKADIPFSVTANGKTTIPEEFYNPGTHVLRLCLKNKQCFVTDKKRYGPYYTILDSEYLDEEHFHFTYRKRKYSKRWYYNCNGKEIGPFFNPGGHLHCDKHHRLILNELGDGNFIFINGEKIKCFDVPYRYCKIYNYNGHEIIIGEDTDRNVYFKRDEIESEFSAGIVLPLDNGDVVYSKKENDTETWFYNDIPISISVRGKDSKIYNSIIKYTRTDSKESPNISYFMLKGKEYNGIVLESFCKGYIIWLENGSILSAPYNFTLVHPRFEHNCFYANDNYEQERTGNFLRLFYTHRLAGRD</sequence>
<keyword evidence="2" id="KW-1185">Reference proteome</keyword>
<reference evidence="2" key="1">
    <citation type="submission" date="2016-10" db="EMBL/GenBank/DDBJ databases">
        <authorList>
            <person name="Varghese N."/>
            <person name="Submissions S."/>
        </authorList>
    </citation>
    <scope>NUCLEOTIDE SEQUENCE [LARGE SCALE GENOMIC DNA]</scope>
    <source>
        <strain evidence="2">XBD1002</strain>
    </source>
</reference>
<name>A0A1I3LTB8_9SPIR</name>
<evidence type="ECO:0000313" key="2">
    <source>
        <dbReference type="Proteomes" id="UP000182737"/>
    </source>
</evidence>
<gene>
    <name evidence="1" type="ORF">SAMN04487775_107182</name>
</gene>
<proteinExistence type="predicted"/>
<dbReference type="AlphaFoldDB" id="A0A1I3LTB8"/>